<evidence type="ECO:0000313" key="2">
    <source>
        <dbReference type="EMBL" id="WOG95644.1"/>
    </source>
</evidence>
<reference evidence="2" key="2">
    <citation type="submission" date="2022-03" db="EMBL/GenBank/DDBJ databases">
        <title>Draft title - Genomic analysis of global carrot germplasm unveils the trajectory of domestication and the origin of high carotenoid orange carrot.</title>
        <authorList>
            <person name="Iorizzo M."/>
            <person name="Ellison S."/>
            <person name="Senalik D."/>
            <person name="Macko-Podgorni A."/>
            <person name="Grzebelus D."/>
            <person name="Bostan H."/>
            <person name="Rolling W."/>
            <person name="Curaba J."/>
            <person name="Simon P."/>
        </authorList>
    </citation>
    <scope>NUCLEOTIDE SEQUENCE</scope>
    <source>
        <tissue evidence="2">Leaf</tissue>
    </source>
</reference>
<reference evidence="1" key="1">
    <citation type="journal article" date="2016" name="Nat. Genet.">
        <title>A high-quality carrot genome assembly provides new insights into carotenoid accumulation and asterid genome evolution.</title>
        <authorList>
            <person name="Iorizzo M."/>
            <person name="Ellison S."/>
            <person name="Senalik D."/>
            <person name="Zeng P."/>
            <person name="Satapoomin P."/>
            <person name="Huang J."/>
            <person name="Bowman M."/>
            <person name="Iovene M."/>
            <person name="Sanseverino W."/>
            <person name="Cavagnaro P."/>
            <person name="Yildiz M."/>
            <person name="Macko-Podgorni A."/>
            <person name="Moranska E."/>
            <person name="Grzebelus E."/>
            <person name="Grzebelus D."/>
            <person name="Ashrafi H."/>
            <person name="Zheng Z."/>
            <person name="Cheng S."/>
            <person name="Spooner D."/>
            <person name="Van Deynze A."/>
            <person name="Simon P."/>
        </authorList>
    </citation>
    <scope>NUCLEOTIDE SEQUENCE [LARGE SCALE GENOMIC DNA]</scope>
    <source>
        <tissue evidence="1">Leaf</tissue>
    </source>
</reference>
<dbReference type="Gramene" id="KZM96900">
    <property type="protein sequence ID" value="KZM96900"/>
    <property type="gene ID" value="DCAR_015738"/>
</dbReference>
<keyword evidence="3" id="KW-1185">Reference proteome</keyword>
<dbReference type="AlphaFoldDB" id="A0A162A870"/>
<organism evidence="1">
    <name type="scientific">Daucus carota subsp. sativus</name>
    <name type="common">Carrot</name>
    <dbReference type="NCBI Taxonomy" id="79200"/>
    <lineage>
        <taxon>Eukaryota</taxon>
        <taxon>Viridiplantae</taxon>
        <taxon>Streptophyta</taxon>
        <taxon>Embryophyta</taxon>
        <taxon>Tracheophyta</taxon>
        <taxon>Spermatophyta</taxon>
        <taxon>Magnoliopsida</taxon>
        <taxon>eudicotyledons</taxon>
        <taxon>Gunneridae</taxon>
        <taxon>Pentapetalae</taxon>
        <taxon>asterids</taxon>
        <taxon>campanulids</taxon>
        <taxon>Apiales</taxon>
        <taxon>Apiaceae</taxon>
        <taxon>Apioideae</taxon>
        <taxon>Scandiceae</taxon>
        <taxon>Daucinae</taxon>
        <taxon>Daucus</taxon>
        <taxon>Daucus sect. Daucus</taxon>
    </lineage>
</organism>
<name>A0A162A870_DAUCS</name>
<sequence>MSLPISLAQLCLNSLPLKTLSYSLLNKWVSIRDLEQQIVEGVVKRGFNGIEFNLDSSLTG</sequence>
<accession>A0A162A870</accession>
<gene>
    <name evidence="1" type="ORF">DCAR_015738</name>
    <name evidence="2" type="ORF">DCAR_0414970</name>
</gene>
<dbReference type="EMBL" id="CP093346">
    <property type="protein sequence ID" value="WOG95644.1"/>
    <property type="molecule type" value="Genomic_DNA"/>
</dbReference>
<evidence type="ECO:0000313" key="3">
    <source>
        <dbReference type="Proteomes" id="UP000077755"/>
    </source>
</evidence>
<evidence type="ECO:0000313" key="1">
    <source>
        <dbReference type="EMBL" id="KZM96900.1"/>
    </source>
</evidence>
<dbReference type="Proteomes" id="UP000077755">
    <property type="component" value="Chromosome 4"/>
</dbReference>
<proteinExistence type="predicted"/>
<protein>
    <submittedName>
        <fullName evidence="1">Uncharacterized protein</fullName>
    </submittedName>
</protein>
<dbReference type="EMBL" id="LNRQ01000004">
    <property type="protein sequence ID" value="KZM96900.1"/>
    <property type="molecule type" value="Genomic_DNA"/>
</dbReference>